<gene>
    <name evidence="1" type="ORF">J3D65DRAFT_156142</name>
</gene>
<proteinExistence type="predicted"/>
<dbReference type="GeneID" id="92027038"/>
<organism evidence="1 2">
    <name type="scientific">Phyllosticta citribraziliensis</name>
    <dbReference type="NCBI Taxonomy" id="989973"/>
    <lineage>
        <taxon>Eukaryota</taxon>
        <taxon>Fungi</taxon>
        <taxon>Dikarya</taxon>
        <taxon>Ascomycota</taxon>
        <taxon>Pezizomycotina</taxon>
        <taxon>Dothideomycetes</taxon>
        <taxon>Dothideomycetes incertae sedis</taxon>
        <taxon>Botryosphaeriales</taxon>
        <taxon>Phyllostictaceae</taxon>
        <taxon>Phyllosticta</taxon>
    </lineage>
</organism>
<keyword evidence="2" id="KW-1185">Reference proteome</keyword>
<sequence>MRIFAWMVCAYLHVPRYVRRGDTAVWGIRGFVPFALSPVISPSFAFAATALMTDWAVCTVTSWVDWRWQRKGVCVLAGCVPFLWGCGDQAQATWGIGWSRRTRRAGGMAGCSWGPVHPSASVRGEQGRRLSRLSQWIDGWMGNRYKSHGASRYTLYCNSKARGHQQQQRTMCSLARRVCAAPHGRASCFFAAPSRRRRTVPYHASAASP</sequence>
<protein>
    <submittedName>
        <fullName evidence="1">Uncharacterized protein</fullName>
    </submittedName>
</protein>
<accession>A0ABR1L4Z6</accession>
<evidence type="ECO:0000313" key="1">
    <source>
        <dbReference type="EMBL" id="KAK7529774.1"/>
    </source>
</evidence>
<dbReference type="EMBL" id="JBBPEH010000015">
    <property type="protein sequence ID" value="KAK7529774.1"/>
    <property type="molecule type" value="Genomic_DNA"/>
</dbReference>
<evidence type="ECO:0000313" key="2">
    <source>
        <dbReference type="Proteomes" id="UP001360953"/>
    </source>
</evidence>
<name>A0ABR1L4Z6_9PEZI</name>
<reference evidence="1 2" key="1">
    <citation type="submission" date="2024-04" db="EMBL/GenBank/DDBJ databases">
        <title>Phyllosticta paracitricarpa is synonymous to the EU quarantine fungus P. citricarpa based on phylogenomic analyses.</title>
        <authorList>
            <consortium name="Lawrence Berkeley National Laboratory"/>
            <person name="Van ingen-buijs V.A."/>
            <person name="Van westerhoven A.C."/>
            <person name="Haridas S."/>
            <person name="Skiadas P."/>
            <person name="Martin F."/>
            <person name="Groenewald J.Z."/>
            <person name="Crous P.W."/>
            <person name="Seidl M.F."/>
        </authorList>
    </citation>
    <scope>NUCLEOTIDE SEQUENCE [LARGE SCALE GENOMIC DNA]</scope>
    <source>
        <strain evidence="1 2">CPC 17464</strain>
    </source>
</reference>
<dbReference type="RefSeq" id="XP_066650140.1">
    <property type="nucleotide sequence ID" value="XM_066794132.1"/>
</dbReference>
<dbReference type="Proteomes" id="UP001360953">
    <property type="component" value="Unassembled WGS sequence"/>
</dbReference>
<comment type="caution">
    <text evidence="1">The sequence shown here is derived from an EMBL/GenBank/DDBJ whole genome shotgun (WGS) entry which is preliminary data.</text>
</comment>